<comment type="subcellular location">
    <subcellularLocation>
        <location evidence="2">Membrane</location>
        <topology evidence="2">Single-pass membrane protein</topology>
    </subcellularLocation>
</comment>
<reference evidence="19 21" key="1">
    <citation type="journal article" date="2011" name="Nature">
        <title>The Medicago genome provides insight into the evolution of rhizobial symbioses.</title>
        <authorList>
            <person name="Young N.D."/>
            <person name="Debelle F."/>
            <person name="Oldroyd G.E."/>
            <person name="Geurts R."/>
            <person name="Cannon S.B."/>
            <person name="Udvardi M.K."/>
            <person name="Benedito V.A."/>
            <person name="Mayer K.F."/>
            <person name="Gouzy J."/>
            <person name="Schoof H."/>
            <person name="Van de Peer Y."/>
            <person name="Proost S."/>
            <person name="Cook D.R."/>
            <person name="Meyers B.C."/>
            <person name="Spannagl M."/>
            <person name="Cheung F."/>
            <person name="De Mita S."/>
            <person name="Krishnakumar V."/>
            <person name="Gundlach H."/>
            <person name="Zhou S."/>
            <person name="Mudge J."/>
            <person name="Bharti A.K."/>
            <person name="Murray J.D."/>
            <person name="Naoumkina M.A."/>
            <person name="Rosen B."/>
            <person name="Silverstein K.A."/>
            <person name="Tang H."/>
            <person name="Rombauts S."/>
            <person name="Zhao P.X."/>
            <person name="Zhou P."/>
            <person name="Barbe V."/>
            <person name="Bardou P."/>
            <person name="Bechner M."/>
            <person name="Bellec A."/>
            <person name="Berger A."/>
            <person name="Berges H."/>
            <person name="Bidwell S."/>
            <person name="Bisseling T."/>
            <person name="Choisne N."/>
            <person name="Couloux A."/>
            <person name="Denny R."/>
            <person name="Deshpande S."/>
            <person name="Dai X."/>
            <person name="Doyle J.J."/>
            <person name="Dudez A.M."/>
            <person name="Farmer A.D."/>
            <person name="Fouteau S."/>
            <person name="Franken C."/>
            <person name="Gibelin C."/>
            <person name="Gish J."/>
            <person name="Goldstein S."/>
            <person name="Gonzalez A.J."/>
            <person name="Green P.J."/>
            <person name="Hallab A."/>
            <person name="Hartog M."/>
            <person name="Hua A."/>
            <person name="Humphray S.J."/>
            <person name="Jeong D.H."/>
            <person name="Jing Y."/>
            <person name="Jocker A."/>
            <person name="Kenton S.M."/>
            <person name="Kim D.J."/>
            <person name="Klee K."/>
            <person name="Lai H."/>
            <person name="Lang C."/>
            <person name="Lin S."/>
            <person name="Macmil S.L."/>
            <person name="Magdelenat G."/>
            <person name="Matthews L."/>
            <person name="McCorrison J."/>
            <person name="Monaghan E.L."/>
            <person name="Mun J.H."/>
            <person name="Najar F.Z."/>
            <person name="Nicholson C."/>
            <person name="Noirot C."/>
            <person name="O'Bleness M."/>
            <person name="Paule C.R."/>
            <person name="Poulain J."/>
            <person name="Prion F."/>
            <person name="Qin B."/>
            <person name="Qu C."/>
            <person name="Retzel E.F."/>
            <person name="Riddle C."/>
            <person name="Sallet E."/>
            <person name="Samain S."/>
            <person name="Samson N."/>
            <person name="Sanders I."/>
            <person name="Saurat O."/>
            <person name="Scarpelli C."/>
            <person name="Schiex T."/>
            <person name="Segurens B."/>
            <person name="Severin A.J."/>
            <person name="Sherrier D.J."/>
            <person name="Shi R."/>
            <person name="Sims S."/>
            <person name="Singer S.R."/>
            <person name="Sinharoy S."/>
            <person name="Sterck L."/>
            <person name="Viollet A."/>
            <person name="Wang B.B."/>
            <person name="Wang K."/>
            <person name="Wang M."/>
            <person name="Wang X."/>
            <person name="Warfsmann J."/>
            <person name="Weissenbach J."/>
            <person name="White D.D."/>
            <person name="White J.D."/>
            <person name="Wiley G.B."/>
            <person name="Wincker P."/>
            <person name="Xing Y."/>
            <person name="Yang L."/>
            <person name="Yao Z."/>
            <person name="Ying F."/>
            <person name="Zhai J."/>
            <person name="Zhou L."/>
            <person name="Zuber A."/>
            <person name="Denarie J."/>
            <person name="Dixon R.A."/>
            <person name="May G.D."/>
            <person name="Schwartz D.C."/>
            <person name="Rogers J."/>
            <person name="Quetier F."/>
            <person name="Town C.D."/>
            <person name="Roe B.A."/>
        </authorList>
    </citation>
    <scope>NUCLEOTIDE SEQUENCE [LARGE SCALE GENOMIC DNA]</scope>
    <source>
        <strain evidence="19">A17</strain>
        <strain evidence="20 21">cv. Jemalong A17</strain>
    </source>
</reference>
<dbReference type="InterPro" id="IPR013083">
    <property type="entry name" value="Znf_RING/FYVE/PHD"/>
</dbReference>
<evidence type="ECO:0000256" key="12">
    <source>
        <dbReference type="ARBA" id="ARBA00022989"/>
    </source>
</evidence>
<evidence type="ECO:0000256" key="10">
    <source>
        <dbReference type="ARBA" id="ARBA00022786"/>
    </source>
</evidence>
<organism evidence="19 21">
    <name type="scientific">Medicago truncatula</name>
    <name type="common">Barrel medic</name>
    <name type="synonym">Medicago tribuloides</name>
    <dbReference type="NCBI Taxonomy" id="3880"/>
    <lineage>
        <taxon>Eukaryota</taxon>
        <taxon>Viridiplantae</taxon>
        <taxon>Streptophyta</taxon>
        <taxon>Embryophyta</taxon>
        <taxon>Tracheophyta</taxon>
        <taxon>Spermatophyta</taxon>
        <taxon>Magnoliopsida</taxon>
        <taxon>eudicotyledons</taxon>
        <taxon>Gunneridae</taxon>
        <taxon>Pentapetalae</taxon>
        <taxon>rosids</taxon>
        <taxon>fabids</taxon>
        <taxon>Fabales</taxon>
        <taxon>Fabaceae</taxon>
        <taxon>Papilionoideae</taxon>
        <taxon>50 kb inversion clade</taxon>
        <taxon>NPAAA clade</taxon>
        <taxon>Hologalegina</taxon>
        <taxon>IRL clade</taxon>
        <taxon>Trifolieae</taxon>
        <taxon>Medicago</taxon>
    </lineage>
</organism>
<evidence type="ECO:0000256" key="9">
    <source>
        <dbReference type="ARBA" id="ARBA00022771"/>
    </source>
</evidence>
<feature type="transmembrane region" description="Helical" evidence="16">
    <location>
        <begin position="216"/>
        <end position="236"/>
    </location>
</feature>
<evidence type="ECO:0000256" key="11">
    <source>
        <dbReference type="ARBA" id="ARBA00022833"/>
    </source>
</evidence>
<comment type="catalytic activity">
    <reaction evidence="1">
        <text>S-ubiquitinyl-[E2 ubiquitin-conjugating enzyme]-L-cysteine + [acceptor protein]-L-lysine = [E2 ubiquitin-conjugating enzyme]-L-cysteine + N(6)-ubiquitinyl-[acceptor protein]-L-lysine.</text>
        <dbReference type="EC" id="2.3.2.27"/>
    </reaction>
</comment>
<sequence>MATMKISFIFSIVLLLFHSTRSRKKNQSDRCGYPGFEVYCNNMNQPLITLSNGREFIVKKFSHASQRIWLDDPNGCSPRRFDHSTHYYENVTFLNCTTNFANGPMFDDLPNIPCLSNDKYSIMYTLQSPLSNLWSPSCHEIRSAKVPVINKSGLPTVIHDGLYSDILLRWNTPLCSCKEDQFCGFAKGTGYDVTCYSYFDNPGGNPTTPKNKTICFFLIWGLTGILLFMWVTLSLCKDRQQNHTQQTQTITNIEPSNQEPHWFVFGLDHSRIEQYPKIQLAESGQLPKSIDNVCSICLSEYKPMETLRSIPQCNHHFHADCIDVWLKMNATCPLCKNLPE</sequence>
<keyword evidence="6 16" id="KW-0812">Transmembrane</keyword>
<dbReference type="PaxDb" id="3880-AES93941"/>
<reference evidence="19 21" key="2">
    <citation type="journal article" date="2014" name="BMC Genomics">
        <title>An improved genome release (version Mt4.0) for the model legume Medicago truncatula.</title>
        <authorList>
            <person name="Tang H."/>
            <person name="Krishnakumar V."/>
            <person name="Bidwell S."/>
            <person name="Rosen B."/>
            <person name="Chan A."/>
            <person name="Zhou S."/>
            <person name="Gentzbittel L."/>
            <person name="Childs K.L."/>
            <person name="Yandell M."/>
            <person name="Gundlach H."/>
            <person name="Mayer K.F."/>
            <person name="Schwartz D.C."/>
            <person name="Town C.D."/>
        </authorList>
    </citation>
    <scope>GENOME REANNOTATION</scope>
    <source>
        <strain evidence="20 21">cv. Jemalong A17</strain>
    </source>
</reference>
<gene>
    <name evidence="19" type="ordered locus">MTR_5g009190</name>
</gene>
<dbReference type="InterPro" id="IPR046948">
    <property type="entry name" value="ATL20-22-like"/>
</dbReference>
<dbReference type="PANTHER" id="PTHR46279">
    <property type="entry name" value="RING/U-BOX SUPERFAMILY PROTEIN"/>
    <property type="match status" value="1"/>
</dbReference>
<dbReference type="InterPro" id="IPR025287">
    <property type="entry name" value="WAK_GUB"/>
</dbReference>
<dbReference type="CDD" id="cd16461">
    <property type="entry name" value="RING-H2_EL5-like"/>
    <property type="match status" value="1"/>
</dbReference>
<evidence type="ECO:0000256" key="16">
    <source>
        <dbReference type="SAM" id="Phobius"/>
    </source>
</evidence>
<dbReference type="PANTHER" id="PTHR46279:SF31">
    <property type="entry name" value="RING-H2 FINGER PROTEIN ATL20-LIKE ISOFORM X1"/>
    <property type="match status" value="1"/>
</dbReference>
<evidence type="ECO:0000313" key="19">
    <source>
        <dbReference type="EMBL" id="AES93941.1"/>
    </source>
</evidence>
<dbReference type="GO" id="GO:0061630">
    <property type="term" value="F:ubiquitin protein ligase activity"/>
    <property type="evidence" value="ECO:0007669"/>
    <property type="project" value="UniProtKB-EC"/>
</dbReference>
<keyword evidence="9 15" id="KW-0863">Zinc-finger</keyword>
<dbReference type="SMART" id="SM00184">
    <property type="entry name" value="RING"/>
    <property type="match status" value="1"/>
</dbReference>
<keyword evidence="10" id="KW-0833">Ubl conjugation pathway</keyword>
<proteinExistence type="inferred from homology"/>
<dbReference type="EC" id="2.3.2.27" evidence="4"/>
<dbReference type="Pfam" id="PF13947">
    <property type="entry name" value="GUB_WAK_bind"/>
    <property type="match status" value="1"/>
</dbReference>
<comment type="pathway">
    <text evidence="3">Protein modification; protein ubiquitination.</text>
</comment>
<dbReference type="OMA" id="GNCIARR"/>
<accession>G7K9B6</accession>
<evidence type="ECO:0000256" key="15">
    <source>
        <dbReference type="PROSITE-ProRule" id="PRU00175"/>
    </source>
</evidence>
<evidence type="ECO:0000256" key="5">
    <source>
        <dbReference type="ARBA" id="ARBA00022679"/>
    </source>
</evidence>
<evidence type="ECO:0000256" key="17">
    <source>
        <dbReference type="SAM" id="SignalP"/>
    </source>
</evidence>
<dbReference type="Pfam" id="PF13639">
    <property type="entry name" value="zf-RING_2"/>
    <property type="match status" value="1"/>
</dbReference>
<dbReference type="GO" id="GO:0008270">
    <property type="term" value="F:zinc ion binding"/>
    <property type="evidence" value="ECO:0007669"/>
    <property type="project" value="UniProtKB-KW"/>
</dbReference>
<dbReference type="SUPFAM" id="SSF57850">
    <property type="entry name" value="RING/U-box"/>
    <property type="match status" value="1"/>
</dbReference>
<reference evidence="20" key="3">
    <citation type="submission" date="2015-04" db="UniProtKB">
        <authorList>
            <consortium name="EnsemblPlants"/>
        </authorList>
    </citation>
    <scope>IDENTIFICATION</scope>
    <source>
        <strain evidence="20">cv. Jemalong A17</strain>
    </source>
</reference>
<dbReference type="HOGENOM" id="CLU_046769_0_0_1"/>
<keyword evidence="12 16" id="KW-1133">Transmembrane helix</keyword>
<keyword evidence="13 16" id="KW-0472">Membrane</keyword>
<evidence type="ECO:0000313" key="20">
    <source>
        <dbReference type="EnsemblPlants" id="AES93941"/>
    </source>
</evidence>
<evidence type="ECO:0000259" key="18">
    <source>
        <dbReference type="PROSITE" id="PS50089"/>
    </source>
</evidence>
<dbReference type="eggNOG" id="KOG0800">
    <property type="taxonomic scope" value="Eukaryota"/>
</dbReference>
<keyword evidence="8 17" id="KW-0732">Signal</keyword>
<dbReference type="InterPro" id="IPR001841">
    <property type="entry name" value="Znf_RING"/>
</dbReference>
<dbReference type="AlphaFoldDB" id="G7K9B6"/>
<protein>
    <recommendedName>
        <fullName evidence="4">RING-type E3 ubiquitin transferase</fullName>
        <ecNumber evidence="4">2.3.2.27</ecNumber>
    </recommendedName>
</protein>
<keyword evidence="7" id="KW-0479">Metal-binding</keyword>
<name>G7K9B6_MEDTR</name>
<dbReference type="EMBL" id="CM001221">
    <property type="protein sequence ID" value="AES93941.1"/>
    <property type="molecule type" value="Genomic_DNA"/>
</dbReference>
<evidence type="ECO:0000256" key="13">
    <source>
        <dbReference type="ARBA" id="ARBA00023136"/>
    </source>
</evidence>
<feature type="signal peptide" evidence="17">
    <location>
        <begin position="1"/>
        <end position="22"/>
    </location>
</feature>
<keyword evidence="5" id="KW-0808">Transferase</keyword>
<dbReference type="GO" id="GO:0030247">
    <property type="term" value="F:polysaccharide binding"/>
    <property type="evidence" value="ECO:0007669"/>
    <property type="project" value="InterPro"/>
</dbReference>
<dbReference type="EnsemblPlants" id="AES93941">
    <property type="protein sequence ID" value="AES93941"/>
    <property type="gene ID" value="MTR_5g009190"/>
</dbReference>
<dbReference type="Proteomes" id="UP000002051">
    <property type="component" value="Chromosome 5"/>
</dbReference>
<evidence type="ECO:0000256" key="8">
    <source>
        <dbReference type="ARBA" id="ARBA00022729"/>
    </source>
</evidence>
<feature type="domain" description="RING-type" evidence="18">
    <location>
        <begin position="294"/>
        <end position="336"/>
    </location>
</feature>
<keyword evidence="21" id="KW-1185">Reference proteome</keyword>
<dbReference type="Gene3D" id="3.30.40.10">
    <property type="entry name" value="Zinc/RING finger domain, C3HC4 (zinc finger)"/>
    <property type="match status" value="1"/>
</dbReference>
<comment type="similarity">
    <text evidence="14">Belongs to the RING-type zinc finger family. ATL subfamily.</text>
</comment>
<keyword evidence="11" id="KW-0862">Zinc</keyword>
<evidence type="ECO:0000256" key="4">
    <source>
        <dbReference type="ARBA" id="ARBA00012483"/>
    </source>
</evidence>
<evidence type="ECO:0000313" key="21">
    <source>
        <dbReference type="Proteomes" id="UP000002051"/>
    </source>
</evidence>
<dbReference type="GO" id="GO:0016020">
    <property type="term" value="C:membrane"/>
    <property type="evidence" value="ECO:0007669"/>
    <property type="project" value="UniProtKB-SubCell"/>
</dbReference>
<evidence type="ECO:0000256" key="2">
    <source>
        <dbReference type="ARBA" id="ARBA00004167"/>
    </source>
</evidence>
<evidence type="ECO:0000256" key="6">
    <source>
        <dbReference type="ARBA" id="ARBA00022692"/>
    </source>
</evidence>
<evidence type="ECO:0000256" key="14">
    <source>
        <dbReference type="ARBA" id="ARBA00024209"/>
    </source>
</evidence>
<dbReference type="PROSITE" id="PS50089">
    <property type="entry name" value="ZF_RING_2"/>
    <property type="match status" value="1"/>
</dbReference>
<evidence type="ECO:0000256" key="7">
    <source>
        <dbReference type="ARBA" id="ARBA00022723"/>
    </source>
</evidence>
<evidence type="ECO:0000256" key="1">
    <source>
        <dbReference type="ARBA" id="ARBA00000900"/>
    </source>
</evidence>
<feature type="chain" id="PRO_5014573460" description="RING-type E3 ubiquitin transferase" evidence="17">
    <location>
        <begin position="23"/>
        <end position="340"/>
    </location>
</feature>
<evidence type="ECO:0000256" key="3">
    <source>
        <dbReference type="ARBA" id="ARBA00004906"/>
    </source>
</evidence>